<keyword evidence="11" id="KW-1185">Reference proteome</keyword>
<dbReference type="RefSeq" id="WP_211937700.1">
    <property type="nucleotide sequence ID" value="NZ_CP073078.1"/>
</dbReference>
<dbReference type="GO" id="GO:0009252">
    <property type="term" value="P:peptidoglycan biosynthetic process"/>
    <property type="evidence" value="ECO:0007669"/>
    <property type="project" value="UniProtKB-KW"/>
</dbReference>
<evidence type="ECO:0000313" key="10">
    <source>
        <dbReference type="EMBL" id="QUD87648.1"/>
    </source>
</evidence>
<dbReference type="Pfam" id="PF03734">
    <property type="entry name" value="YkuD"/>
    <property type="match status" value="1"/>
</dbReference>
<keyword evidence="3" id="KW-0808">Transferase</keyword>
<dbReference type="InterPro" id="IPR002477">
    <property type="entry name" value="Peptidoglycan-bd-like"/>
</dbReference>
<evidence type="ECO:0000256" key="8">
    <source>
        <dbReference type="SAM" id="MobiDB-lite"/>
    </source>
</evidence>
<dbReference type="PROSITE" id="PS52029">
    <property type="entry name" value="LD_TPASE"/>
    <property type="match status" value="1"/>
</dbReference>
<keyword evidence="6 7" id="KW-0961">Cell wall biogenesis/degradation</keyword>
<dbReference type="Pfam" id="PF01471">
    <property type="entry name" value="PG_binding_1"/>
    <property type="match status" value="1"/>
</dbReference>
<comment type="pathway">
    <text evidence="1 7">Cell wall biogenesis; peptidoglycan biosynthesis.</text>
</comment>
<dbReference type="Pfam" id="PF20142">
    <property type="entry name" value="Scaffold"/>
    <property type="match status" value="1"/>
</dbReference>
<keyword evidence="5 7" id="KW-0573">Peptidoglycan synthesis</keyword>
<organism evidence="10 11">
    <name type="scientific">Phenylobacterium montanum</name>
    <dbReference type="NCBI Taxonomy" id="2823693"/>
    <lineage>
        <taxon>Bacteria</taxon>
        <taxon>Pseudomonadati</taxon>
        <taxon>Pseudomonadota</taxon>
        <taxon>Alphaproteobacteria</taxon>
        <taxon>Caulobacterales</taxon>
        <taxon>Caulobacteraceae</taxon>
        <taxon>Phenylobacterium</taxon>
    </lineage>
</organism>
<reference evidence="10" key="1">
    <citation type="submission" date="2021-04" db="EMBL/GenBank/DDBJ databases">
        <title>The complete genome sequence of Caulobacter sp. S6.</title>
        <authorList>
            <person name="Tang Y."/>
            <person name="Ouyang W."/>
            <person name="Liu Q."/>
            <person name="Huang B."/>
            <person name="Guo Z."/>
            <person name="Lei P."/>
        </authorList>
    </citation>
    <scope>NUCLEOTIDE SEQUENCE</scope>
    <source>
        <strain evidence="10">S6</strain>
    </source>
</reference>
<dbReference type="AlphaFoldDB" id="A0A975IUC2"/>
<dbReference type="CDD" id="cd16913">
    <property type="entry name" value="YkuD_like"/>
    <property type="match status" value="1"/>
</dbReference>
<dbReference type="GO" id="GO:0004180">
    <property type="term" value="F:carboxypeptidase activity"/>
    <property type="evidence" value="ECO:0007669"/>
    <property type="project" value="UniProtKB-ARBA"/>
</dbReference>
<evidence type="ECO:0000256" key="3">
    <source>
        <dbReference type="ARBA" id="ARBA00022679"/>
    </source>
</evidence>
<dbReference type="KEGG" id="caul:KCG34_21800"/>
<evidence type="ECO:0000313" key="11">
    <source>
        <dbReference type="Proteomes" id="UP000676409"/>
    </source>
</evidence>
<dbReference type="PANTHER" id="PTHR41533">
    <property type="entry name" value="L,D-TRANSPEPTIDASE HI_1667-RELATED"/>
    <property type="match status" value="1"/>
</dbReference>
<dbReference type="EMBL" id="CP073078">
    <property type="protein sequence ID" value="QUD87648.1"/>
    <property type="molecule type" value="Genomic_DNA"/>
</dbReference>
<feature type="active site" description="Proton donor/acceptor" evidence="7">
    <location>
        <position position="418"/>
    </location>
</feature>
<dbReference type="InterPro" id="IPR005490">
    <property type="entry name" value="LD_TPept_cat_dom"/>
</dbReference>
<dbReference type="Gene3D" id="2.40.440.10">
    <property type="entry name" value="L,D-transpeptidase catalytic domain-like"/>
    <property type="match status" value="1"/>
</dbReference>
<dbReference type="Gene3D" id="1.10.101.10">
    <property type="entry name" value="PGBD-like superfamily/PGBD"/>
    <property type="match status" value="1"/>
</dbReference>
<dbReference type="InterPro" id="IPR052905">
    <property type="entry name" value="LD-transpeptidase_YkuD-like"/>
</dbReference>
<proteinExistence type="inferred from homology"/>
<dbReference type="GO" id="GO:0016740">
    <property type="term" value="F:transferase activity"/>
    <property type="evidence" value="ECO:0007669"/>
    <property type="project" value="UniProtKB-KW"/>
</dbReference>
<feature type="active site" description="Nucleophile" evidence="7">
    <location>
        <position position="437"/>
    </location>
</feature>
<sequence>MTADRGDSRRKTDGPSARGLAAVLGLVVATGLLASAVTAAQPPPAAPAPQPAQAAPAPAPTPPPPPVWTAMRPDQVDLLRKTLGQAEAHGFAHDAFVPARLDALLQSQSGDERHQGEIQLIAATLRYARAVHSGRLASAAFMDPWGMRPAPFDPAPGFLAAVKGDSLAAWLEGLPPPYAGYESLKGALATYRKIAADGGWDAIDDGPDLKLGDKDPRVAELRDRLAIEDPGFAALPRPKLLNLFDQPLAEALARAQRRYGLNPTGQLGKQTLAALNRPVEDRIAQILANMERWRWLPQTLPADRIQVNIAAAVLTLFKDDQPTLSMKAVTGKPGDETPMLTSQIQSIVLNPPWNVPSDIAAKEILPKERAHPGYMKRNDFIVISTPEGGSRIQQKAGDKAALGKVKFDFANRFGVYLHDTPTKSTFSRFSRQASHGCVRLEKAQILANALLSGDAVWTPDKVQQTLDSKKTVRAPLPAPISVYLMYWTAFVGPDGIAQFRADPYDWDAALMQRIAAPAHGPA</sequence>
<protein>
    <submittedName>
        <fullName evidence="10">L,D-transpeptidase family protein</fullName>
    </submittedName>
</protein>
<feature type="domain" description="L,D-TPase catalytic" evidence="9">
    <location>
        <begin position="303"/>
        <end position="459"/>
    </location>
</feature>
<comment type="similarity">
    <text evidence="2">Belongs to the YkuD family.</text>
</comment>
<dbReference type="PANTHER" id="PTHR41533:SF2">
    <property type="entry name" value="BLR7131 PROTEIN"/>
    <property type="match status" value="1"/>
</dbReference>
<dbReference type="GO" id="GO:0008360">
    <property type="term" value="P:regulation of cell shape"/>
    <property type="evidence" value="ECO:0007669"/>
    <property type="project" value="UniProtKB-UniRule"/>
</dbReference>
<evidence type="ECO:0000256" key="7">
    <source>
        <dbReference type="PROSITE-ProRule" id="PRU01373"/>
    </source>
</evidence>
<keyword evidence="4 7" id="KW-0133">Cell shape</keyword>
<evidence type="ECO:0000259" key="9">
    <source>
        <dbReference type="PROSITE" id="PS52029"/>
    </source>
</evidence>
<evidence type="ECO:0000256" key="2">
    <source>
        <dbReference type="ARBA" id="ARBA00005992"/>
    </source>
</evidence>
<dbReference type="SUPFAM" id="SSF141523">
    <property type="entry name" value="L,D-transpeptidase catalytic domain-like"/>
    <property type="match status" value="1"/>
</dbReference>
<dbReference type="Proteomes" id="UP000676409">
    <property type="component" value="Chromosome"/>
</dbReference>
<name>A0A975IUC2_9CAUL</name>
<accession>A0A975IUC2</accession>
<feature type="region of interest" description="Disordered" evidence="8">
    <location>
        <begin position="40"/>
        <end position="71"/>
    </location>
</feature>
<gene>
    <name evidence="10" type="ORF">KCG34_21800</name>
</gene>
<dbReference type="GO" id="GO:0071555">
    <property type="term" value="P:cell wall organization"/>
    <property type="evidence" value="ECO:0007669"/>
    <property type="project" value="UniProtKB-UniRule"/>
</dbReference>
<feature type="compositionally biased region" description="Pro residues" evidence="8">
    <location>
        <begin position="41"/>
        <end position="50"/>
    </location>
</feature>
<evidence type="ECO:0000256" key="4">
    <source>
        <dbReference type="ARBA" id="ARBA00022960"/>
    </source>
</evidence>
<dbReference type="InterPro" id="IPR036365">
    <property type="entry name" value="PGBD-like_sf"/>
</dbReference>
<evidence type="ECO:0000256" key="6">
    <source>
        <dbReference type="ARBA" id="ARBA00023316"/>
    </source>
</evidence>
<evidence type="ECO:0000256" key="1">
    <source>
        <dbReference type="ARBA" id="ARBA00004752"/>
    </source>
</evidence>
<dbReference type="InterPro" id="IPR038063">
    <property type="entry name" value="Transpep_catalytic_dom"/>
</dbReference>
<evidence type="ECO:0000256" key="5">
    <source>
        <dbReference type="ARBA" id="ARBA00022984"/>
    </source>
</evidence>
<dbReference type="InterPro" id="IPR036366">
    <property type="entry name" value="PGBDSf"/>
</dbReference>
<dbReference type="InterPro" id="IPR045380">
    <property type="entry name" value="LD_TPept_scaffold_dom"/>
</dbReference>
<feature type="compositionally biased region" description="Pro residues" evidence="8">
    <location>
        <begin position="57"/>
        <end position="67"/>
    </location>
</feature>
<dbReference type="SUPFAM" id="SSF47090">
    <property type="entry name" value="PGBD-like"/>
    <property type="match status" value="1"/>
</dbReference>